<reference evidence="3" key="1">
    <citation type="submission" date="2016-06" db="UniProtKB">
        <authorList>
            <consortium name="WormBaseParasite"/>
        </authorList>
    </citation>
    <scope>IDENTIFICATION</scope>
</reference>
<evidence type="ECO:0000313" key="2">
    <source>
        <dbReference type="Proteomes" id="UP000050794"/>
    </source>
</evidence>
<dbReference type="EMBL" id="UYWY01021193">
    <property type="protein sequence ID" value="VDM43613.1"/>
    <property type="molecule type" value="Genomic_DNA"/>
</dbReference>
<evidence type="ECO:0000313" key="1">
    <source>
        <dbReference type="EMBL" id="VDM43613.1"/>
    </source>
</evidence>
<reference evidence="1 2" key="2">
    <citation type="submission" date="2018-11" db="EMBL/GenBank/DDBJ databases">
        <authorList>
            <consortium name="Pathogen Informatics"/>
        </authorList>
    </citation>
    <scope>NUCLEOTIDE SEQUENCE [LARGE SCALE GENOMIC DNA]</scope>
</reference>
<dbReference type="WBParaSite" id="TCNE_0001229201-mRNA-1">
    <property type="protein sequence ID" value="TCNE_0001229201-mRNA-1"/>
    <property type="gene ID" value="TCNE_0001229201"/>
</dbReference>
<organism evidence="2 3">
    <name type="scientific">Toxocara canis</name>
    <name type="common">Canine roundworm</name>
    <dbReference type="NCBI Taxonomy" id="6265"/>
    <lineage>
        <taxon>Eukaryota</taxon>
        <taxon>Metazoa</taxon>
        <taxon>Ecdysozoa</taxon>
        <taxon>Nematoda</taxon>
        <taxon>Chromadorea</taxon>
        <taxon>Rhabditida</taxon>
        <taxon>Spirurina</taxon>
        <taxon>Ascaridomorpha</taxon>
        <taxon>Ascaridoidea</taxon>
        <taxon>Toxocaridae</taxon>
        <taxon>Toxocara</taxon>
    </lineage>
</organism>
<proteinExistence type="predicted"/>
<dbReference type="AlphaFoldDB" id="A0A183UUX2"/>
<name>A0A183UUX2_TOXCA</name>
<dbReference type="Proteomes" id="UP000050794">
    <property type="component" value="Unassembled WGS sequence"/>
</dbReference>
<gene>
    <name evidence="1" type="ORF">TCNE_LOCUS12292</name>
</gene>
<sequence>MYPRELSTLNRWCHGPECFSADLSNWPSTIERPLPLETLEDSKTNKLQTIEEHIVAATQQNLCIGFSIFINSTRFHSWLKLVHTVTKVSQFLQKTRRRSRRQEHLLAPTILLRHAQTGAISPKDIDRWDLEQDADDLWRCTSRLTYSCLPRETKYPNFLPRHHPITKLLVIHCHNILHHSGVSTTLEISRAAIVAITRLTNG</sequence>
<protein>
    <submittedName>
        <fullName evidence="1 3">Uncharacterized protein</fullName>
    </submittedName>
</protein>
<accession>A0A183UUX2</accession>
<dbReference type="PANTHER" id="PTHR47331">
    <property type="entry name" value="PHD-TYPE DOMAIN-CONTAINING PROTEIN"/>
    <property type="match status" value="1"/>
</dbReference>
<evidence type="ECO:0000313" key="3">
    <source>
        <dbReference type="WBParaSite" id="TCNE_0001229201-mRNA-1"/>
    </source>
</evidence>
<keyword evidence="2" id="KW-1185">Reference proteome</keyword>